<accession>A0A485PEQ0</accession>
<protein>
    <submittedName>
        <fullName evidence="2">Uncharacterized protein</fullName>
    </submittedName>
</protein>
<keyword evidence="3" id="KW-1185">Reference proteome</keyword>
<dbReference type="AlphaFoldDB" id="A0A485PEQ0"/>
<proteinExistence type="predicted"/>
<feature type="compositionally biased region" description="Basic and acidic residues" evidence="1">
    <location>
        <begin position="11"/>
        <end position="29"/>
    </location>
</feature>
<organism evidence="2 3">
    <name type="scientific">Lynx pardinus</name>
    <name type="common">Iberian lynx</name>
    <name type="synonym">Felis pardina</name>
    <dbReference type="NCBI Taxonomy" id="191816"/>
    <lineage>
        <taxon>Eukaryota</taxon>
        <taxon>Metazoa</taxon>
        <taxon>Chordata</taxon>
        <taxon>Craniata</taxon>
        <taxon>Vertebrata</taxon>
        <taxon>Euteleostomi</taxon>
        <taxon>Mammalia</taxon>
        <taxon>Eutheria</taxon>
        <taxon>Laurasiatheria</taxon>
        <taxon>Carnivora</taxon>
        <taxon>Feliformia</taxon>
        <taxon>Felidae</taxon>
        <taxon>Felinae</taxon>
        <taxon>Lynx</taxon>
    </lineage>
</organism>
<evidence type="ECO:0000313" key="3">
    <source>
        <dbReference type="Proteomes" id="UP000386466"/>
    </source>
</evidence>
<name>A0A485PEQ0_LYNPA</name>
<sequence length="81" mass="9285">MNAVLGPRGKSGKEERDHQRERQFASKRPDFIIIKSQPERVLYQADLHPSCDKREIAELQHRVTHGLSDPKIPGAEGRRES</sequence>
<dbReference type="EMBL" id="CAAGRJ010029394">
    <property type="protein sequence ID" value="VFV40772.1"/>
    <property type="molecule type" value="Genomic_DNA"/>
</dbReference>
<dbReference type="Proteomes" id="UP000386466">
    <property type="component" value="Unassembled WGS sequence"/>
</dbReference>
<evidence type="ECO:0000256" key="1">
    <source>
        <dbReference type="SAM" id="MobiDB-lite"/>
    </source>
</evidence>
<reference evidence="2 3" key="1">
    <citation type="submission" date="2019-01" db="EMBL/GenBank/DDBJ databases">
        <authorList>
            <person name="Alioto T."/>
            <person name="Alioto T."/>
        </authorList>
    </citation>
    <scope>NUCLEOTIDE SEQUENCE [LARGE SCALE GENOMIC DNA]</scope>
</reference>
<feature type="region of interest" description="Disordered" evidence="1">
    <location>
        <begin position="61"/>
        <end position="81"/>
    </location>
</feature>
<feature type="region of interest" description="Disordered" evidence="1">
    <location>
        <begin position="1"/>
        <end position="29"/>
    </location>
</feature>
<gene>
    <name evidence="2" type="ORF">LYPA_23C012756</name>
</gene>
<evidence type="ECO:0000313" key="2">
    <source>
        <dbReference type="EMBL" id="VFV40772.1"/>
    </source>
</evidence>